<evidence type="ECO:0000256" key="3">
    <source>
        <dbReference type="ARBA" id="ARBA00022670"/>
    </source>
</evidence>
<keyword evidence="5" id="KW-0464">Manganese</keyword>
<dbReference type="OrthoDB" id="9809354at2"/>
<evidence type="ECO:0000256" key="2">
    <source>
        <dbReference type="ARBA" id="ARBA00022438"/>
    </source>
</evidence>
<evidence type="ECO:0000256" key="4">
    <source>
        <dbReference type="ARBA" id="ARBA00022801"/>
    </source>
</evidence>
<dbReference type="Proteomes" id="UP000321578">
    <property type="component" value="Unassembled WGS sequence"/>
</dbReference>
<dbReference type="GO" id="GO:0005737">
    <property type="term" value="C:cytoplasm"/>
    <property type="evidence" value="ECO:0007669"/>
    <property type="project" value="InterPro"/>
</dbReference>
<name>A0A5C6ZGC6_9FLAO</name>
<dbReference type="Gene3D" id="3.40.630.10">
    <property type="entry name" value="Zn peptidases"/>
    <property type="match status" value="1"/>
</dbReference>
<comment type="similarity">
    <text evidence="1">Belongs to the peptidase M17 family.</text>
</comment>
<organism evidence="7 8">
    <name type="scientific">Subsaximicrobium wynnwilliamsii</name>
    <dbReference type="NCBI Taxonomy" id="291179"/>
    <lineage>
        <taxon>Bacteria</taxon>
        <taxon>Pseudomonadati</taxon>
        <taxon>Bacteroidota</taxon>
        <taxon>Flavobacteriia</taxon>
        <taxon>Flavobacteriales</taxon>
        <taxon>Flavobacteriaceae</taxon>
        <taxon>Subsaximicrobium</taxon>
    </lineage>
</organism>
<dbReference type="PANTHER" id="PTHR11963:SF23">
    <property type="entry name" value="CYTOSOL AMINOPEPTIDASE"/>
    <property type="match status" value="1"/>
</dbReference>
<dbReference type="PANTHER" id="PTHR11963">
    <property type="entry name" value="LEUCINE AMINOPEPTIDASE-RELATED"/>
    <property type="match status" value="1"/>
</dbReference>
<evidence type="ECO:0000256" key="5">
    <source>
        <dbReference type="ARBA" id="ARBA00023211"/>
    </source>
</evidence>
<dbReference type="EMBL" id="VORO01000009">
    <property type="protein sequence ID" value="TXD89138.1"/>
    <property type="molecule type" value="Genomic_DNA"/>
</dbReference>
<proteinExistence type="inferred from homology"/>
<comment type="caution">
    <text evidence="7">The sequence shown here is derived from an EMBL/GenBank/DDBJ whole genome shotgun (WGS) entry which is preliminary data.</text>
</comment>
<dbReference type="GO" id="GO:0006508">
    <property type="term" value="P:proteolysis"/>
    <property type="evidence" value="ECO:0007669"/>
    <property type="project" value="UniProtKB-KW"/>
</dbReference>
<keyword evidence="8" id="KW-1185">Reference proteome</keyword>
<evidence type="ECO:0000259" key="6">
    <source>
        <dbReference type="Pfam" id="PF00883"/>
    </source>
</evidence>
<dbReference type="InterPro" id="IPR000819">
    <property type="entry name" value="Peptidase_M17_C"/>
</dbReference>
<reference evidence="7 8" key="1">
    <citation type="submission" date="2019-08" db="EMBL/GenBank/DDBJ databases">
        <title>Genomes of Subsaximicrobium wynnwilliamsii strains.</title>
        <authorList>
            <person name="Bowman J.P."/>
        </authorList>
    </citation>
    <scope>NUCLEOTIDE SEQUENCE [LARGE SCALE GENOMIC DNA]</scope>
    <source>
        <strain evidence="7 8">2-80-2</strain>
    </source>
</reference>
<feature type="domain" description="Cytosol aminopeptidase" evidence="6">
    <location>
        <begin position="1"/>
        <end position="76"/>
    </location>
</feature>
<dbReference type="AlphaFoldDB" id="A0A5C6ZGC6"/>
<sequence length="84" mass="9301">MPLYEDFESDLHSDIADIRNLSGKPIAGAINAAKFLEFFTESHENWMHLDIAGVSFGDSPYAKMKSASGYGIQLMVEFVKAKAE</sequence>
<evidence type="ECO:0000313" key="7">
    <source>
        <dbReference type="EMBL" id="TXD89138.1"/>
    </source>
</evidence>
<dbReference type="SUPFAM" id="SSF53187">
    <property type="entry name" value="Zn-dependent exopeptidases"/>
    <property type="match status" value="1"/>
</dbReference>
<accession>A0A5C6ZGC6</accession>
<evidence type="ECO:0000256" key="1">
    <source>
        <dbReference type="ARBA" id="ARBA00009528"/>
    </source>
</evidence>
<dbReference type="GO" id="GO:0030145">
    <property type="term" value="F:manganese ion binding"/>
    <property type="evidence" value="ECO:0007669"/>
    <property type="project" value="InterPro"/>
</dbReference>
<evidence type="ECO:0000313" key="8">
    <source>
        <dbReference type="Proteomes" id="UP000321578"/>
    </source>
</evidence>
<keyword evidence="3" id="KW-0645">Protease</keyword>
<dbReference type="InterPro" id="IPR011356">
    <property type="entry name" value="Leucine_aapep/pepB"/>
</dbReference>
<protein>
    <recommendedName>
        <fullName evidence="6">Cytosol aminopeptidase domain-containing protein</fullName>
    </recommendedName>
</protein>
<keyword evidence="4" id="KW-0378">Hydrolase</keyword>
<dbReference type="GO" id="GO:0070006">
    <property type="term" value="F:metalloaminopeptidase activity"/>
    <property type="evidence" value="ECO:0007669"/>
    <property type="project" value="InterPro"/>
</dbReference>
<dbReference type="RefSeq" id="WP_147086492.1">
    <property type="nucleotide sequence ID" value="NZ_VORM01000007.1"/>
</dbReference>
<dbReference type="Pfam" id="PF00883">
    <property type="entry name" value="Peptidase_M17"/>
    <property type="match status" value="1"/>
</dbReference>
<gene>
    <name evidence="7" type="ORF">ESY86_10245</name>
</gene>
<keyword evidence="2" id="KW-0031">Aminopeptidase</keyword>